<evidence type="ECO:0000313" key="10">
    <source>
        <dbReference type="Proteomes" id="UP000186015"/>
    </source>
</evidence>
<gene>
    <name evidence="9" type="ORF">SAMN05216469_11064</name>
</gene>
<evidence type="ECO:0000256" key="5">
    <source>
        <dbReference type="ARBA" id="ARBA00022989"/>
    </source>
</evidence>
<dbReference type="AlphaFoldDB" id="A0A1H7M0S4"/>
<reference evidence="9 10" key="1">
    <citation type="submission" date="2016-10" db="EMBL/GenBank/DDBJ databases">
        <authorList>
            <person name="de Groot N.N."/>
        </authorList>
    </citation>
    <scope>NUCLEOTIDE SEQUENCE [LARGE SCALE GENOMIC DNA]</scope>
    <source>
        <strain evidence="9 10">KH2T6</strain>
    </source>
</reference>
<feature type="domain" description="ABC transmembrane type-1" evidence="8">
    <location>
        <begin position="84"/>
        <end position="277"/>
    </location>
</feature>
<feature type="transmembrane region" description="Helical" evidence="7">
    <location>
        <begin position="22"/>
        <end position="44"/>
    </location>
</feature>
<dbReference type="Proteomes" id="UP000186015">
    <property type="component" value="Unassembled WGS sequence"/>
</dbReference>
<evidence type="ECO:0000256" key="6">
    <source>
        <dbReference type="ARBA" id="ARBA00023136"/>
    </source>
</evidence>
<feature type="transmembrane region" description="Helical" evidence="7">
    <location>
        <begin position="119"/>
        <end position="140"/>
    </location>
</feature>
<keyword evidence="5 7" id="KW-1133">Transmembrane helix</keyword>
<dbReference type="RefSeq" id="WP_139199808.1">
    <property type="nucleotide sequence ID" value="NZ_FOAT01000010.1"/>
</dbReference>
<evidence type="ECO:0000256" key="2">
    <source>
        <dbReference type="ARBA" id="ARBA00022448"/>
    </source>
</evidence>
<feature type="transmembrane region" description="Helical" evidence="7">
    <location>
        <begin position="88"/>
        <end position="112"/>
    </location>
</feature>
<keyword evidence="2 7" id="KW-0813">Transport</keyword>
<organism evidence="9 10">
    <name type="scientific">Ruminococcus albus</name>
    <dbReference type="NCBI Taxonomy" id="1264"/>
    <lineage>
        <taxon>Bacteria</taxon>
        <taxon>Bacillati</taxon>
        <taxon>Bacillota</taxon>
        <taxon>Clostridia</taxon>
        <taxon>Eubacteriales</taxon>
        <taxon>Oscillospiraceae</taxon>
        <taxon>Ruminococcus</taxon>
    </lineage>
</organism>
<dbReference type="EMBL" id="FOAT01000010">
    <property type="protein sequence ID" value="SEL04345.1"/>
    <property type="molecule type" value="Genomic_DNA"/>
</dbReference>
<comment type="subcellular location">
    <subcellularLocation>
        <location evidence="1 7">Cell membrane</location>
        <topology evidence="1 7">Multi-pass membrane protein</topology>
    </subcellularLocation>
</comment>
<evidence type="ECO:0000256" key="3">
    <source>
        <dbReference type="ARBA" id="ARBA00022475"/>
    </source>
</evidence>
<dbReference type="PANTHER" id="PTHR43744">
    <property type="entry name" value="ABC TRANSPORTER PERMEASE PROTEIN MG189-RELATED-RELATED"/>
    <property type="match status" value="1"/>
</dbReference>
<evidence type="ECO:0000259" key="8">
    <source>
        <dbReference type="PROSITE" id="PS50928"/>
    </source>
</evidence>
<dbReference type="PANTHER" id="PTHR43744:SF2">
    <property type="entry name" value="ARABINOOLIGOSACCHARIDES TRANSPORT SYSTEM PERMEASE PROTEIN ARAQ"/>
    <property type="match status" value="1"/>
</dbReference>
<sequence>MAAPIDAVGQMSNSRALLIRRVISYVVLTIFAIISLFPFFILLINMTRESADIQQGFSPLPGTYLIKNFKAVMNKPDWAMLAALRNSFIISASCAFLSSYFSALTAYAIHVYDFKLKKFLFTFILMIMMVPTQVSALGFVQMMNDWDLTNNFIPLIVPSIAAPATFFFMKQYMDSALPLEIVEAARIDGCGEYRTFNSLVTPILKPAFAVQGIFIFVSSWNNFFIPALILDKPELRTLPLVINLIRSADYTKFDMGAVYMAVGISIIPVAIVYLVLSKFIIRGIALGAVKG</sequence>
<dbReference type="Pfam" id="PF00528">
    <property type="entry name" value="BPD_transp_1"/>
    <property type="match status" value="1"/>
</dbReference>
<dbReference type="PROSITE" id="PS50928">
    <property type="entry name" value="ABC_TM1"/>
    <property type="match status" value="1"/>
</dbReference>
<keyword evidence="4 7" id="KW-0812">Transmembrane</keyword>
<dbReference type="Gene3D" id="1.10.3720.10">
    <property type="entry name" value="MetI-like"/>
    <property type="match status" value="1"/>
</dbReference>
<evidence type="ECO:0000256" key="1">
    <source>
        <dbReference type="ARBA" id="ARBA00004651"/>
    </source>
</evidence>
<dbReference type="InterPro" id="IPR035906">
    <property type="entry name" value="MetI-like_sf"/>
</dbReference>
<dbReference type="OrthoDB" id="9771544at2"/>
<keyword evidence="3" id="KW-1003">Cell membrane</keyword>
<dbReference type="SUPFAM" id="SSF161098">
    <property type="entry name" value="MetI-like"/>
    <property type="match status" value="1"/>
</dbReference>
<feature type="transmembrane region" description="Helical" evidence="7">
    <location>
        <begin position="152"/>
        <end position="169"/>
    </location>
</feature>
<evidence type="ECO:0000256" key="7">
    <source>
        <dbReference type="RuleBase" id="RU363032"/>
    </source>
</evidence>
<feature type="transmembrane region" description="Helical" evidence="7">
    <location>
        <begin position="208"/>
        <end position="230"/>
    </location>
</feature>
<evidence type="ECO:0000313" key="9">
    <source>
        <dbReference type="EMBL" id="SEL04345.1"/>
    </source>
</evidence>
<protein>
    <submittedName>
        <fullName evidence="9">Carbohydrate ABC transporter membrane protein 2, CUT1 family</fullName>
    </submittedName>
</protein>
<feature type="transmembrane region" description="Helical" evidence="7">
    <location>
        <begin position="257"/>
        <end position="276"/>
    </location>
</feature>
<dbReference type="CDD" id="cd06261">
    <property type="entry name" value="TM_PBP2"/>
    <property type="match status" value="1"/>
</dbReference>
<dbReference type="InterPro" id="IPR000515">
    <property type="entry name" value="MetI-like"/>
</dbReference>
<dbReference type="GO" id="GO:0055085">
    <property type="term" value="P:transmembrane transport"/>
    <property type="evidence" value="ECO:0007669"/>
    <property type="project" value="InterPro"/>
</dbReference>
<dbReference type="GO" id="GO:0005886">
    <property type="term" value="C:plasma membrane"/>
    <property type="evidence" value="ECO:0007669"/>
    <property type="project" value="UniProtKB-SubCell"/>
</dbReference>
<evidence type="ECO:0000256" key="4">
    <source>
        <dbReference type="ARBA" id="ARBA00022692"/>
    </source>
</evidence>
<proteinExistence type="inferred from homology"/>
<accession>A0A1H7M0S4</accession>
<name>A0A1H7M0S4_RUMAL</name>
<comment type="similarity">
    <text evidence="7">Belongs to the binding-protein-dependent transport system permease family.</text>
</comment>
<keyword evidence="6 7" id="KW-0472">Membrane</keyword>